<sequence length="198" mass="21281">MLCACHVKLELMLFARLPITFVLRHRNHNSGECPWCSSASVASDLAVIVSRRALALGTGGRFGVASSMSKDQLHSTKVAIHAVCGGSCAFLCLISPQIGTIIALYCGVGVPLSPNERGMCSLCELQPVWDLISSRSNRIASAAHGPHIPKCVRCLQGLALVPSYHEAIAQRGGRKMVSYQPSVCSYARILPILVLYIH</sequence>
<evidence type="ECO:0000313" key="1">
    <source>
        <dbReference type="EMBL" id="TFK89500.1"/>
    </source>
</evidence>
<organism evidence="1 2">
    <name type="scientific">Polyporus arcularius HHB13444</name>
    <dbReference type="NCBI Taxonomy" id="1314778"/>
    <lineage>
        <taxon>Eukaryota</taxon>
        <taxon>Fungi</taxon>
        <taxon>Dikarya</taxon>
        <taxon>Basidiomycota</taxon>
        <taxon>Agaricomycotina</taxon>
        <taxon>Agaricomycetes</taxon>
        <taxon>Polyporales</taxon>
        <taxon>Polyporaceae</taxon>
        <taxon>Polyporus</taxon>
    </lineage>
</organism>
<gene>
    <name evidence="1" type="ORF">K466DRAFT_26030</name>
</gene>
<dbReference type="AlphaFoldDB" id="A0A5C3PMN9"/>
<proteinExistence type="predicted"/>
<dbReference type="Proteomes" id="UP000308197">
    <property type="component" value="Unassembled WGS sequence"/>
</dbReference>
<dbReference type="EMBL" id="ML211074">
    <property type="protein sequence ID" value="TFK89500.1"/>
    <property type="molecule type" value="Genomic_DNA"/>
</dbReference>
<keyword evidence="2" id="KW-1185">Reference proteome</keyword>
<name>A0A5C3PMN9_9APHY</name>
<dbReference type="InParanoid" id="A0A5C3PMN9"/>
<reference evidence="1 2" key="1">
    <citation type="journal article" date="2019" name="Nat. Ecol. Evol.">
        <title>Megaphylogeny resolves global patterns of mushroom evolution.</title>
        <authorList>
            <person name="Varga T."/>
            <person name="Krizsan K."/>
            <person name="Foldi C."/>
            <person name="Dima B."/>
            <person name="Sanchez-Garcia M."/>
            <person name="Sanchez-Ramirez S."/>
            <person name="Szollosi G.J."/>
            <person name="Szarkandi J.G."/>
            <person name="Papp V."/>
            <person name="Albert L."/>
            <person name="Andreopoulos W."/>
            <person name="Angelini C."/>
            <person name="Antonin V."/>
            <person name="Barry K.W."/>
            <person name="Bougher N.L."/>
            <person name="Buchanan P."/>
            <person name="Buyck B."/>
            <person name="Bense V."/>
            <person name="Catcheside P."/>
            <person name="Chovatia M."/>
            <person name="Cooper J."/>
            <person name="Damon W."/>
            <person name="Desjardin D."/>
            <person name="Finy P."/>
            <person name="Geml J."/>
            <person name="Haridas S."/>
            <person name="Hughes K."/>
            <person name="Justo A."/>
            <person name="Karasinski D."/>
            <person name="Kautmanova I."/>
            <person name="Kiss B."/>
            <person name="Kocsube S."/>
            <person name="Kotiranta H."/>
            <person name="LaButti K.M."/>
            <person name="Lechner B.E."/>
            <person name="Liimatainen K."/>
            <person name="Lipzen A."/>
            <person name="Lukacs Z."/>
            <person name="Mihaltcheva S."/>
            <person name="Morgado L.N."/>
            <person name="Niskanen T."/>
            <person name="Noordeloos M.E."/>
            <person name="Ohm R.A."/>
            <person name="Ortiz-Santana B."/>
            <person name="Ovrebo C."/>
            <person name="Racz N."/>
            <person name="Riley R."/>
            <person name="Savchenko A."/>
            <person name="Shiryaev A."/>
            <person name="Soop K."/>
            <person name="Spirin V."/>
            <person name="Szebenyi C."/>
            <person name="Tomsovsky M."/>
            <person name="Tulloss R.E."/>
            <person name="Uehling J."/>
            <person name="Grigoriev I.V."/>
            <person name="Vagvolgyi C."/>
            <person name="Papp T."/>
            <person name="Martin F.M."/>
            <person name="Miettinen O."/>
            <person name="Hibbett D.S."/>
            <person name="Nagy L.G."/>
        </authorList>
    </citation>
    <scope>NUCLEOTIDE SEQUENCE [LARGE SCALE GENOMIC DNA]</scope>
    <source>
        <strain evidence="1 2">HHB13444</strain>
    </source>
</reference>
<accession>A0A5C3PMN9</accession>
<evidence type="ECO:0000313" key="2">
    <source>
        <dbReference type="Proteomes" id="UP000308197"/>
    </source>
</evidence>
<protein>
    <submittedName>
        <fullName evidence="1">Uncharacterized protein</fullName>
    </submittedName>
</protein>